<proteinExistence type="predicted"/>
<reference evidence="2" key="1">
    <citation type="submission" date="2019-10" db="EMBL/GenBank/DDBJ databases">
        <authorList>
            <consortium name="DOE Joint Genome Institute"/>
            <person name="Kuo A."/>
            <person name="Miyauchi S."/>
            <person name="Kiss E."/>
            <person name="Drula E."/>
            <person name="Kohler A."/>
            <person name="Sanchez-Garcia M."/>
            <person name="Andreopoulos B."/>
            <person name="Barry K.W."/>
            <person name="Bonito G."/>
            <person name="Buee M."/>
            <person name="Carver A."/>
            <person name="Chen C."/>
            <person name="Cichocki N."/>
            <person name="Clum A."/>
            <person name="Culley D."/>
            <person name="Crous P.W."/>
            <person name="Fauchery L."/>
            <person name="Girlanda M."/>
            <person name="Hayes R."/>
            <person name="Keri Z."/>
            <person name="LaButti K."/>
            <person name="Lipzen A."/>
            <person name="Lombard V."/>
            <person name="Magnuson J."/>
            <person name="Maillard F."/>
            <person name="Morin E."/>
            <person name="Murat C."/>
            <person name="Nolan M."/>
            <person name="Ohm R."/>
            <person name="Pangilinan J."/>
            <person name="Pereira M."/>
            <person name="Perotto S."/>
            <person name="Peter M."/>
            <person name="Riley R."/>
            <person name="Sitrit Y."/>
            <person name="Stielow B."/>
            <person name="Szollosi G."/>
            <person name="Zifcakova L."/>
            <person name="Stursova M."/>
            <person name="Spatafora J.W."/>
            <person name="Tedersoo L."/>
            <person name="Vaario L.-M."/>
            <person name="Yamada A."/>
            <person name="Yan M."/>
            <person name="Wang P."/>
            <person name="Xu J."/>
            <person name="Bruns T."/>
            <person name="Baldrian P."/>
            <person name="Vilgalys R."/>
            <person name="Henrissat B."/>
            <person name="Grigoriev I.V."/>
            <person name="Hibbett D."/>
            <person name="Nagy L.G."/>
            <person name="Martin F.M."/>
        </authorList>
    </citation>
    <scope>NUCLEOTIDE SEQUENCE</scope>
    <source>
        <strain evidence="2">Prilba</strain>
    </source>
</reference>
<dbReference type="InterPro" id="IPR018247">
    <property type="entry name" value="EF_Hand_1_Ca_BS"/>
</dbReference>
<organism evidence="2 3">
    <name type="scientific">Russula ochroleuca</name>
    <dbReference type="NCBI Taxonomy" id="152965"/>
    <lineage>
        <taxon>Eukaryota</taxon>
        <taxon>Fungi</taxon>
        <taxon>Dikarya</taxon>
        <taxon>Basidiomycota</taxon>
        <taxon>Agaricomycotina</taxon>
        <taxon>Agaricomycetes</taxon>
        <taxon>Russulales</taxon>
        <taxon>Russulaceae</taxon>
        <taxon>Russula</taxon>
    </lineage>
</organism>
<feature type="region of interest" description="Disordered" evidence="1">
    <location>
        <begin position="1"/>
        <end position="92"/>
    </location>
</feature>
<dbReference type="PROSITE" id="PS00018">
    <property type="entry name" value="EF_HAND_1"/>
    <property type="match status" value="1"/>
</dbReference>
<dbReference type="Proteomes" id="UP000759537">
    <property type="component" value="Unassembled WGS sequence"/>
</dbReference>
<accession>A0A9P5MSF2</accession>
<comment type="caution">
    <text evidence="2">The sequence shown here is derived from an EMBL/GenBank/DDBJ whole genome shotgun (WGS) entry which is preliminary data.</text>
</comment>
<dbReference type="OrthoDB" id="2122982at2759"/>
<feature type="compositionally biased region" description="Basic and acidic residues" evidence="1">
    <location>
        <begin position="1176"/>
        <end position="1185"/>
    </location>
</feature>
<evidence type="ECO:0008006" key="4">
    <source>
        <dbReference type="Google" id="ProtNLM"/>
    </source>
</evidence>
<evidence type="ECO:0000256" key="1">
    <source>
        <dbReference type="SAM" id="MobiDB-lite"/>
    </source>
</evidence>
<feature type="compositionally biased region" description="Polar residues" evidence="1">
    <location>
        <begin position="60"/>
        <end position="70"/>
    </location>
</feature>
<keyword evidence="3" id="KW-1185">Reference proteome</keyword>
<gene>
    <name evidence="2" type="ORF">DFH94DRAFT_854902</name>
</gene>
<feature type="compositionally biased region" description="Polar residues" evidence="1">
    <location>
        <begin position="1186"/>
        <end position="1197"/>
    </location>
</feature>
<name>A0A9P5MSF2_9AGAM</name>
<protein>
    <recommendedName>
        <fullName evidence="4">EF-hand domain-containing protein</fullName>
    </recommendedName>
</protein>
<evidence type="ECO:0000313" key="3">
    <source>
        <dbReference type="Proteomes" id="UP000759537"/>
    </source>
</evidence>
<reference evidence="2" key="2">
    <citation type="journal article" date="2020" name="Nat. Commun.">
        <title>Large-scale genome sequencing of mycorrhizal fungi provides insights into the early evolution of symbiotic traits.</title>
        <authorList>
            <person name="Miyauchi S."/>
            <person name="Kiss E."/>
            <person name="Kuo A."/>
            <person name="Drula E."/>
            <person name="Kohler A."/>
            <person name="Sanchez-Garcia M."/>
            <person name="Morin E."/>
            <person name="Andreopoulos B."/>
            <person name="Barry K.W."/>
            <person name="Bonito G."/>
            <person name="Buee M."/>
            <person name="Carver A."/>
            <person name="Chen C."/>
            <person name="Cichocki N."/>
            <person name="Clum A."/>
            <person name="Culley D."/>
            <person name="Crous P.W."/>
            <person name="Fauchery L."/>
            <person name="Girlanda M."/>
            <person name="Hayes R.D."/>
            <person name="Keri Z."/>
            <person name="LaButti K."/>
            <person name="Lipzen A."/>
            <person name="Lombard V."/>
            <person name="Magnuson J."/>
            <person name="Maillard F."/>
            <person name="Murat C."/>
            <person name="Nolan M."/>
            <person name="Ohm R.A."/>
            <person name="Pangilinan J."/>
            <person name="Pereira M.F."/>
            <person name="Perotto S."/>
            <person name="Peter M."/>
            <person name="Pfister S."/>
            <person name="Riley R."/>
            <person name="Sitrit Y."/>
            <person name="Stielow J.B."/>
            <person name="Szollosi G."/>
            <person name="Zifcakova L."/>
            <person name="Stursova M."/>
            <person name="Spatafora J.W."/>
            <person name="Tedersoo L."/>
            <person name="Vaario L.M."/>
            <person name="Yamada A."/>
            <person name="Yan M."/>
            <person name="Wang P."/>
            <person name="Xu J."/>
            <person name="Bruns T."/>
            <person name="Baldrian P."/>
            <person name="Vilgalys R."/>
            <person name="Dunand C."/>
            <person name="Henrissat B."/>
            <person name="Grigoriev I.V."/>
            <person name="Hibbett D."/>
            <person name="Nagy L.G."/>
            <person name="Martin F.M."/>
        </authorList>
    </citation>
    <scope>NUCLEOTIDE SEQUENCE</scope>
    <source>
        <strain evidence="2">Prilba</strain>
    </source>
</reference>
<dbReference type="EMBL" id="WHVB01000013">
    <property type="protein sequence ID" value="KAF8477660.1"/>
    <property type="molecule type" value="Genomic_DNA"/>
</dbReference>
<evidence type="ECO:0000313" key="2">
    <source>
        <dbReference type="EMBL" id="KAF8477660.1"/>
    </source>
</evidence>
<feature type="region of interest" description="Disordered" evidence="1">
    <location>
        <begin position="1176"/>
        <end position="1231"/>
    </location>
</feature>
<sequence length="1357" mass="153014">MPFARLLRRSSQPTLARSGPADATRSTSDDPNIPMRRGRQASELMSTIRRPWKAKRPSTTDHPNPSQSTHIPPLTCNAKDPTTESGVDEIPSPVPAVPSVILTNDSIVPSPEIVPAVGSVPDKLADAWDSVKDDPKIANTSRALDTVGDIVATTQCNAEPFIPIITAAVGVAAQSDIGKAIKDRIDQFSEGMPILMNALDELKAVHPFIGVVVLAFKTVYTLEQKRRENDKKIISLYAGMKDMMGALLLLKDVENDKVIAPDGTKIEDRMKSLVECTADDIKTCSNVCDAYMKKRLLAKVLLSPLWDTKLLDFVEIFATRRREFEFELTMHTSKGVDKANVKLEAIRRDLKEQMDVMKAVFGQLVSPEQKLLSDLVNAKGGVNVIRNNDKVLLDLEKSASKTSSSPSVDGHRMRQTNQGDADLEVGILREEILEDPNAAAEKNWALFSRKFEAQKNQIIDELTLVVQRESDRVIQELKGKAHEHIRDRSIHELWVEMGWRGNVKARHFVLALRDYYLEKLTSETKGVLGMGTSGIGNSTNPDAWAIKYIDVMWVPPILEAFDDDASGFITVSEVNRFTSSRPTDWSLPHWLAFWAVGFKWSIVDYAYKIEDLFAKMEGVRSVVLPPNRETVDRYFANVWEAVHALTAAVLSRSSLQSSGSDGPERFKSYLEAEEARLGNNLRAVDYVIDGIDTLPLIAGVGRIEKTVFPLLYLLMKRHYEIMRIMRTKIPSMHELLEGAQGILYIRDAIMYRVDDLKHNFSQQRLDLEKQFESFAFGIFKYCHNLNSLWTVDYIRGLDPQIIPYNDDNEDQNVRTGDVLSHGYKDELLLDYSIYEGYSTDGYIPNCGDVDPPMKDILGNWNGYFYDHEGGHGEFDSMMTFVLVPGEGKHDFKADVWSLKGRQTIAGSWSKGEDDVMQIKFKYQTLFSSTLWLPIFFSGRFDPERDALTGVWSCSAELESYMGKVEFRRIQPRHLTVYPSMKELRDNKPRALWKFAISAVRNDIRRDSWSWSYFSQRRDDLKTALPLLVRRRWFGPTLSAEETETLFGIIWRLIPDDACFYDSKIDHIRAYTCVHEQACDSCHGRIGGSRLFCLDCAIKSTETYDNLDLCSAPQCVAARITHRQDLEGAHEPSHRLVKVRTTVLARNHGRAHTAACDAFARVRETCRKIAEFNLHSDKETGPDKQKTSSFRTTSTEMPTKSKPDDVLNLPNGTKGGAEAEGKTAQDDQVQDPSLPTCEKCKGRLSFPFWYCIFCKDDFYICEGCDAEGVPDVMRSSGKHTEEHHLIRCLAPEKTDDEEKAALTEQRLTSMEGLLQTQLDDLTGRIGELTGHFGDLNARIVNIEQLLHRLLGATEGRAA</sequence>